<gene>
    <name evidence="3" type="ORF">CBF29_11200</name>
</gene>
<feature type="transmembrane region" description="Helical" evidence="2">
    <location>
        <begin position="48"/>
        <end position="67"/>
    </location>
</feature>
<name>A0A430ANS6_9ENTE</name>
<dbReference type="Proteomes" id="UP000287605">
    <property type="component" value="Unassembled WGS sequence"/>
</dbReference>
<keyword evidence="4" id="KW-1185">Reference proteome</keyword>
<evidence type="ECO:0000256" key="2">
    <source>
        <dbReference type="SAM" id="Phobius"/>
    </source>
</evidence>
<comment type="caution">
    <text evidence="3">The sequence shown here is derived from an EMBL/GenBank/DDBJ whole genome shotgun (WGS) entry which is preliminary data.</text>
</comment>
<reference evidence="3 4" key="1">
    <citation type="submission" date="2017-05" db="EMBL/GenBank/DDBJ databases">
        <title>Vagococcus spp. assemblies.</title>
        <authorList>
            <person name="Gulvik C.A."/>
        </authorList>
    </citation>
    <scope>NUCLEOTIDE SEQUENCE [LARGE SCALE GENOMIC DNA]</scope>
    <source>
        <strain evidence="3 4">CCUG 51432</strain>
    </source>
</reference>
<keyword evidence="1" id="KW-0175">Coiled coil</keyword>
<keyword evidence="2" id="KW-1133">Transmembrane helix</keyword>
<dbReference type="OrthoDB" id="9773765at2"/>
<dbReference type="AlphaFoldDB" id="A0A430ANS6"/>
<proteinExistence type="predicted"/>
<feature type="coiled-coil region" evidence="1">
    <location>
        <begin position="147"/>
        <end position="174"/>
    </location>
</feature>
<dbReference type="RefSeq" id="WP_126809815.1">
    <property type="nucleotide sequence ID" value="NZ_NGKA01000020.1"/>
</dbReference>
<organism evidence="3 4">
    <name type="scientific">Vagococcus elongatus</name>
    <dbReference type="NCBI Taxonomy" id="180344"/>
    <lineage>
        <taxon>Bacteria</taxon>
        <taxon>Bacillati</taxon>
        <taxon>Bacillota</taxon>
        <taxon>Bacilli</taxon>
        <taxon>Lactobacillales</taxon>
        <taxon>Enterococcaceae</taxon>
        <taxon>Vagococcus</taxon>
    </lineage>
</organism>
<keyword evidence="2" id="KW-0472">Membrane</keyword>
<evidence type="ECO:0000313" key="4">
    <source>
        <dbReference type="Proteomes" id="UP000287605"/>
    </source>
</evidence>
<evidence type="ECO:0000256" key="1">
    <source>
        <dbReference type="SAM" id="Coils"/>
    </source>
</evidence>
<keyword evidence="2" id="KW-0812">Transmembrane</keyword>
<evidence type="ECO:0008006" key="5">
    <source>
        <dbReference type="Google" id="ProtNLM"/>
    </source>
</evidence>
<protein>
    <recommendedName>
        <fullName evidence="5">LemA family protein</fullName>
    </recommendedName>
</protein>
<evidence type="ECO:0000313" key="3">
    <source>
        <dbReference type="EMBL" id="RSU09564.1"/>
    </source>
</evidence>
<dbReference type="EMBL" id="NGKA01000020">
    <property type="protein sequence ID" value="RSU09564.1"/>
    <property type="molecule type" value="Genomic_DNA"/>
</dbReference>
<feature type="transmembrane region" description="Helical" evidence="2">
    <location>
        <begin position="12"/>
        <end position="32"/>
    </location>
</feature>
<sequence length="204" mass="24026">MKTTMKKIITVVKYFLLYLFSFSIISVIIEIFEQKYSPNYSDVEISDLNFLVSLLLAFGVCITLSIIKKVKRLRILEAKMNQTVQSWSYYLSEREQLFTTLTEAYNETFQKKEKTIGFMRDEVNTVIVEKIESYEDIDKLLETYPRTERIIQLLEKVQENSENLQQTRKSYQETSSNYTILTKSFITRKFSNPKVANEFSSLMG</sequence>
<accession>A0A430ANS6</accession>